<gene>
    <name evidence="2" type="ORF">SAMN05216298_0182</name>
</gene>
<accession>A0A1G9NA43</accession>
<evidence type="ECO:0000313" key="2">
    <source>
        <dbReference type="EMBL" id="SDL83320.1"/>
    </source>
</evidence>
<feature type="transmembrane region" description="Helical" evidence="1">
    <location>
        <begin position="51"/>
        <end position="71"/>
    </location>
</feature>
<dbReference type="EMBL" id="FNGF01000012">
    <property type="protein sequence ID" value="SDL83320.1"/>
    <property type="molecule type" value="Genomic_DNA"/>
</dbReference>
<feature type="transmembrane region" description="Helical" evidence="1">
    <location>
        <begin position="12"/>
        <end position="31"/>
    </location>
</feature>
<dbReference type="STRING" id="380244.SAMN05216298_0182"/>
<evidence type="ECO:0000313" key="3">
    <source>
        <dbReference type="Proteomes" id="UP000198662"/>
    </source>
</evidence>
<keyword evidence="3" id="KW-1185">Reference proteome</keyword>
<dbReference type="RefSeq" id="WP_176953536.1">
    <property type="nucleotide sequence ID" value="NZ_FNGF01000012.1"/>
</dbReference>
<dbReference type="InterPro" id="IPR009339">
    <property type="entry name" value="DUF998"/>
</dbReference>
<reference evidence="3" key="1">
    <citation type="submission" date="2016-10" db="EMBL/GenBank/DDBJ databases">
        <authorList>
            <person name="Varghese N."/>
            <person name="Submissions S."/>
        </authorList>
    </citation>
    <scope>NUCLEOTIDE SEQUENCE [LARGE SCALE GENOMIC DNA]</scope>
    <source>
        <strain evidence="3">CGMCC 4.3147</strain>
    </source>
</reference>
<dbReference type="AlphaFoldDB" id="A0A1G9NA43"/>
<evidence type="ECO:0008006" key="4">
    <source>
        <dbReference type="Google" id="ProtNLM"/>
    </source>
</evidence>
<name>A0A1G9NA43_9ACTN</name>
<feature type="transmembrane region" description="Helical" evidence="1">
    <location>
        <begin position="184"/>
        <end position="201"/>
    </location>
</feature>
<proteinExistence type="predicted"/>
<dbReference type="Proteomes" id="UP000198662">
    <property type="component" value="Unassembled WGS sequence"/>
</dbReference>
<feature type="transmembrane region" description="Helical" evidence="1">
    <location>
        <begin position="151"/>
        <end position="172"/>
    </location>
</feature>
<evidence type="ECO:0000256" key="1">
    <source>
        <dbReference type="SAM" id="Phobius"/>
    </source>
</evidence>
<keyword evidence="1" id="KW-0472">Membrane</keyword>
<protein>
    <recommendedName>
        <fullName evidence="4">DUF998 domain-containing protein</fullName>
    </recommendedName>
</protein>
<organism evidence="2 3">
    <name type="scientific">Glycomyces sambucus</name>
    <dbReference type="NCBI Taxonomy" id="380244"/>
    <lineage>
        <taxon>Bacteria</taxon>
        <taxon>Bacillati</taxon>
        <taxon>Actinomycetota</taxon>
        <taxon>Actinomycetes</taxon>
        <taxon>Glycomycetales</taxon>
        <taxon>Glycomycetaceae</taxon>
        <taxon>Glycomyces</taxon>
    </lineage>
</organism>
<sequence>MNHDFFRSRAAEVTAIAGVAAAQAGFAVMHLTQSDAVDPVAIPVSAYAVTWPGVLLFPASVLALAAACAVLAGRGVGLARDGFIRFLLGGTALMLVCAAVFRTGTPESGLTWWAQIHRYTAGAAFVLLTVVAALCAIRMRQAEAPAWVRHGTWWATALSVATFATTTVNTFLPGFLDGGDWRGIPQRVLLVVLSTLLWFLVANSIRAAVPVAAPVAGLVAQPGTVPSIGSAAVAAAERVTTPAALRTVERATAGPVPVNVLALGTGPVGAPEFAASTARAADATRTLAEARQ</sequence>
<feature type="transmembrane region" description="Helical" evidence="1">
    <location>
        <begin position="83"/>
        <end position="101"/>
    </location>
</feature>
<keyword evidence="1" id="KW-1133">Transmembrane helix</keyword>
<keyword evidence="1" id="KW-0812">Transmembrane</keyword>
<dbReference type="Pfam" id="PF06197">
    <property type="entry name" value="DUF998"/>
    <property type="match status" value="1"/>
</dbReference>
<feature type="transmembrane region" description="Helical" evidence="1">
    <location>
        <begin position="121"/>
        <end position="139"/>
    </location>
</feature>